<reference evidence="3" key="1">
    <citation type="journal article" date="2020" name="Stud. Mycol.">
        <title>101 Dothideomycetes genomes: a test case for predicting lifestyles and emergence of pathogens.</title>
        <authorList>
            <person name="Haridas S."/>
            <person name="Albert R."/>
            <person name="Binder M."/>
            <person name="Bloem J."/>
            <person name="Labutti K."/>
            <person name="Salamov A."/>
            <person name="Andreopoulos B."/>
            <person name="Baker S."/>
            <person name="Barry K."/>
            <person name="Bills G."/>
            <person name="Bluhm B."/>
            <person name="Cannon C."/>
            <person name="Castanera R."/>
            <person name="Culley D."/>
            <person name="Daum C."/>
            <person name="Ezra D."/>
            <person name="Gonzalez J."/>
            <person name="Henrissat B."/>
            <person name="Kuo A."/>
            <person name="Liang C."/>
            <person name="Lipzen A."/>
            <person name="Lutzoni F."/>
            <person name="Magnuson J."/>
            <person name="Mondo S."/>
            <person name="Nolan M."/>
            <person name="Ohm R."/>
            <person name="Pangilinan J."/>
            <person name="Park H.-J."/>
            <person name="Ramirez L."/>
            <person name="Alfaro M."/>
            <person name="Sun H."/>
            <person name="Tritt A."/>
            <person name="Yoshinaga Y."/>
            <person name="Zwiers L.-H."/>
            <person name="Turgeon B."/>
            <person name="Goodwin S."/>
            <person name="Spatafora J."/>
            <person name="Crous P."/>
            <person name="Grigoriev I."/>
        </authorList>
    </citation>
    <scope>NUCLEOTIDE SEQUENCE</scope>
    <source>
        <strain evidence="3">CBS 123094</strain>
    </source>
</reference>
<keyword evidence="4" id="KW-1185">Reference proteome</keyword>
<feature type="transmembrane region" description="Helical" evidence="1">
    <location>
        <begin position="266"/>
        <end position="284"/>
    </location>
</feature>
<evidence type="ECO:0000313" key="3">
    <source>
        <dbReference type="EMBL" id="KAF1997658.1"/>
    </source>
</evidence>
<feature type="transmembrane region" description="Helical" evidence="1">
    <location>
        <begin position="209"/>
        <end position="232"/>
    </location>
</feature>
<name>A0A6A5W946_9PLEO</name>
<evidence type="ECO:0000313" key="4">
    <source>
        <dbReference type="Proteomes" id="UP000799779"/>
    </source>
</evidence>
<sequence length="291" mass="33194">MLGVKYFHSTLYREAIKHPELLRFRRYTEFGPWLLYGQSAEILRLEEECNTMIRQIPGMPRGRSYSCTDVFPANIKDEYPDLAEQLELLQTKIRDYWKDALLVRNIAQLPDQSRVFAEHFAGRDGLFKDGKFLPTGENEDYYKHYPPHDDTWTPKDVEKQDAATDLIVTNIKRLETVRGSIIRKLGFKRAADLEHQKKGNVALRTITRFMTFISSIYAPVFLTGSMAAFCAVSSLQARIVLSGVLGLLLSLSLPFMVSSHRRGEQYSILAGFYALAGIFVGMSGDAHRVCR</sequence>
<dbReference type="AlphaFoldDB" id="A0A6A5W946"/>
<accession>A0A6A5W946</accession>
<dbReference type="EMBL" id="ML977611">
    <property type="protein sequence ID" value="KAF1997658.1"/>
    <property type="molecule type" value="Genomic_DNA"/>
</dbReference>
<dbReference type="Proteomes" id="UP000799779">
    <property type="component" value="Unassembled WGS sequence"/>
</dbReference>
<feature type="transmembrane region" description="Helical" evidence="1">
    <location>
        <begin position="239"/>
        <end position="260"/>
    </location>
</feature>
<proteinExistence type="predicted"/>
<evidence type="ECO:0000256" key="1">
    <source>
        <dbReference type="SAM" id="Phobius"/>
    </source>
</evidence>
<keyword evidence="1" id="KW-0812">Transmembrane</keyword>
<feature type="domain" description="DUF6594" evidence="2">
    <location>
        <begin position="18"/>
        <end position="274"/>
    </location>
</feature>
<organism evidence="3 4">
    <name type="scientific">Amniculicola lignicola CBS 123094</name>
    <dbReference type="NCBI Taxonomy" id="1392246"/>
    <lineage>
        <taxon>Eukaryota</taxon>
        <taxon>Fungi</taxon>
        <taxon>Dikarya</taxon>
        <taxon>Ascomycota</taxon>
        <taxon>Pezizomycotina</taxon>
        <taxon>Dothideomycetes</taxon>
        <taxon>Pleosporomycetidae</taxon>
        <taxon>Pleosporales</taxon>
        <taxon>Amniculicolaceae</taxon>
        <taxon>Amniculicola</taxon>
    </lineage>
</organism>
<dbReference type="Pfam" id="PF20237">
    <property type="entry name" value="DUF6594"/>
    <property type="match status" value="1"/>
</dbReference>
<protein>
    <recommendedName>
        <fullName evidence="2">DUF6594 domain-containing protein</fullName>
    </recommendedName>
</protein>
<keyword evidence="1" id="KW-1133">Transmembrane helix</keyword>
<keyword evidence="1" id="KW-0472">Membrane</keyword>
<dbReference type="InterPro" id="IPR046529">
    <property type="entry name" value="DUF6594"/>
</dbReference>
<gene>
    <name evidence="3" type="ORF">P154DRAFT_277149</name>
</gene>
<dbReference type="OrthoDB" id="3793504at2759"/>
<evidence type="ECO:0000259" key="2">
    <source>
        <dbReference type="Pfam" id="PF20237"/>
    </source>
</evidence>